<dbReference type="InterPro" id="IPR043502">
    <property type="entry name" value="DNA/RNA_pol_sf"/>
</dbReference>
<organism evidence="3 4">
    <name type="scientific">Aduncisulcus paluster</name>
    <dbReference type="NCBI Taxonomy" id="2918883"/>
    <lineage>
        <taxon>Eukaryota</taxon>
        <taxon>Metamonada</taxon>
        <taxon>Carpediemonas-like organisms</taxon>
        <taxon>Aduncisulcus</taxon>
    </lineage>
</organism>
<dbReference type="SUPFAM" id="SSF56672">
    <property type="entry name" value="DNA/RNA polymerases"/>
    <property type="match status" value="1"/>
</dbReference>
<dbReference type="InterPro" id="IPR050951">
    <property type="entry name" value="Retrovirus_Pol_polyprotein"/>
</dbReference>
<proteinExistence type="predicted"/>
<keyword evidence="4" id="KW-1185">Reference proteome</keyword>
<dbReference type="Gene3D" id="1.10.340.70">
    <property type="match status" value="1"/>
</dbReference>
<dbReference type="InterPro" id="IPR043128">
    <property type="entry name" value="Rev_trsase/Diguanyl_cyclase"/>
</dbReference>
<reference evidence="3" key="1">
    <citation type="submission" date="2022-03" db="EMBL/GenBank/DDBJ databases">
        <title>Draft genome sequence of Aduncisulcus paluster, a free-living microaerophilic Fornicata.</title>
        <authorList>
            <person name="Yuyama I."/>
            <person name="Kume K."/>
            <person name="Tamura T."/>
            <person name="Inagaki Y."/>
            <person name="Hashimoto T."/>
        </authorList>
    </citation>
    <scope>NUCLEOTIDE SEQUENCE</scope>
    <source>
        <strain evidence="3">NY0171</strain>
    </source>
</reference>
<comment type="caution">
    <text evidence="3">The sequence shown here is derived from an EMBL/GenBank/DDBJ whole genome shotgun (WGS) entry which is preliminary data.</text>
</comment>
<dbReference type="Pfam" id="PF17919">
    <property type="entry name" value="RT_RNaseH_2"/>
    <property type="match status" value="1"/>
</dbReference>
<dbReference type="Gene3D" id="3.30.70.270">
    <property type="match status" value="1"/>
</dbReference>
<dbReference type="InterPro" id="IPR041577">
    <property type="entry name" value="RT_RNaseH_2"/>
</dbReference>
<feature type="domain" description="Reverse transcriptase/retrotransposon-derived protein RNase H-like" evidence="2">
    <location>
        <begin position="79"/>
        <end position="164"/>
    </location>
</feature>
<sequence length="927" mass="106460">MQDRCTESPLFRFLHFGKVRSVDPGRLKLLRDLKPPETLKDLQSLMGKINFLREFISDYSRSAEPLTRLMTKKFNKTSWNEEQTSAWEDILNLLERHLTLEHPSQEGEFILRTDASTTGIGGILLQKDSAGREKLINLFSKKFSTTERWSTIEQEAFGVYYGITSNQGSNALREVTKKTPSVFEFMKERACDIFTPLQEKSDVELMNEFVKVTKVRKAPKNKLMCSICKHSCEKKLMPRHFMTQKHAKNVIDALKDSFGIKTLVQYGLKPSCYSKAESELNVSSSFSISDTKLRSEMYRIGVESSNLPTTGYYSLILDKSNTKDVGGCAVVAYTELKAKCIGVVKPVEGIETPSIRLSQAVIQLLEEKDSEWKHRCVTVITDGEAMMLKVANLLCLHLACKPQHCLAHQLNLLCQHYLTYYYPGLSDLQKGLSKIFKYKYALLAHHKLPHPSFSQTRWIENIKKLPLLKENWETWIDVCYDLYEEEETEELARVIKYLEDKEYHEGVNWIVLNLLHPIEKAITRIQGDVKKEFKVAPAVKARTRLTKIKESSSFFVSIMSLKPECWETSAPTKEDVEFAISLLHHKKISPSEIDDYIKRLQRHEGCKEFWELTDYEELKAIGKKAAAIPFSEHIPGKTNETADFLSRITSTPKQNHVVAAITSPPISKEQSLLLERVHTELGHASENLMVRVLKTRGITWSGMVRQARDVRQRCLRCQKVSKGKPVRINHHLRSSYIFECVKSMTVHTELGHASENLMVRVLKTRGITWSGMVRQARDVRQRCLRCQKGSKGKPVYKKQDDKIDEDKKFIIDELVLLMPAKTPKKHVPVLKGTYKIVSILGNEVRLKPLNGGSEFKVPHRRLRKFTQGKDTEDEMTRISSKDEEEFFVEKIFAKRYGGKKPMVWGAAAPRRKGWLRLTLRLGCESRP</sequence>
<evidence type="ECO:0000259" key="2">
    <source>
        <dbReference type="Pfam" id="PF17919"/>
    </source>
</evidence>
<evidence type="ECO:0000313" key="4">
    <source>
        <dbReference type="Proteomes" id="UP001057375"/>
    </source>
</evidence>
<dbReference type="PANTHER" id="PTHR37984">
    <property type="entry name" value="PROTEIN CBG26694"/>
    <property type="match status" value="1"/>
</dbReference>
<dbReference type="EMBL" id="BQXS01012618">
    <property type="protein sequence ID" value="GKT25861.1"/>
    <property type="molecule type" value="Genomic_DNA"/>
</dbReference>
<accession>A0ABQ5K5K9</accession>
<dbReference type="Proteomes" id="UP001057375">
    <property type="component" value="Unassembled WGS sequence"/>
</dbReference>
<evidence type="ECO:0000313" key="3">
    <source>
        <dbReference type="EMBL" id="GKT25861.1"/>
    </source>
</evidence>
<keyword evidence="1" id="KW-0511">Multifunctional enzyme</keyword>
<dbReference type="PANTHER" id="PTHR37984:SF5">
    <property type="entry name" value="PROTEIN NYNRIN-LIKE"/>
    <property type="match status" value="1"/>
</dbReference>
<evidence type="ECO:0000256" key="1">
    <source>
        <dbReference type="ARBA" id="ARBA00023268"/>
    </source>
</evidence>
<name>A0ABQ5K5K9_9EUKA</name>
<gene>
    <name evidence="3" type="ORF">ADUPG1_013164</name>
</gene>
<protein>
    <recommendedName>
        <fullName evidence="2">Reverse transcriptase/retrotransposon-derived protein RNase H-like domain-containing protein</fullName>
    </recommendedName>
</protein>